<dbReference type="InterPro" id="IPR000980">
    <property type="entry name" value="SH2"/>
</dbReference>
<dbReference type="InterPro" id="IPR001715">
    <property type="entry name" value="CH_dom"/>
</dbReference>
<dbReference type="SMART" id="SM00325">
    <property type="entry name" value="RhoGEF"/>
    <property type="match status" value="1"/>
</dbReference>
<dbReference type="GO" id="GO:0005737">
    <property type="term" value="C:cytoplasm"/>
    <property type="evidence" value="ECO:0007669"/>
    <property type="project" value="TreeGrafter"/>
</dbReference>
<dbReference type="SMART" id="SM00109">
    <property type="entry name" value="C1"/>
    <property type="match status" value="1"/>
</dbReference>
<evidence type="ECO:0000313" key="10">
    <source>
        <dbReference type="Proteomes" id="UP000887540"/>
    </source>
</evidence>
<dbReference type="InterPro" id="IPR035899">
    <property type="entry name" value="DBL_dom_sf"/>
</dbReference>
<dbReference type="Gene3D" id="2.30.30.40">
    <property type="entry name" value="SH3 Domains"/>
    <property type="match status" value="1"/>
</dbReference>
<dbReference type="InterPro" id="IPR000219">
    <property type="entry name" value="DH_dom"/>
</dbReference>
<dbReference type="Gene3D" id="3.30.505.10">
    <property type="entry name" value="SH2 domain"/>
    <property type="match status" value="1"/>
</dbReference>
<dbReference type="SUPFAM" id="SSF57889">
    <property type="entry name" value="Cysteine-rich domain"/>
    <property type="match status" value="1"/>
</dbReference>
<feature type="domain" description="Calponin-homology (CH)" evidence="8">
    <location>
        <begin position="2"/>
        <end position="117"/>
    </location>
</feature>
<dbReference type="Pfam" id="PF00017">
    <property type="entry name" value="SH2"/>
    <property type="match status" value="1"/>
</dbReference>
<keyword evidence="10" id="KW-1185">Reference proteome</keyword>
<dbReference type="SUPFAM" id="SSF55550">
    <property type="entry name" value="SH2 domain"/>
    <property type="match status" value="1"/>
</dbReference>
<evidence type="ECO:0000259" key="8">
    <source>
        <dbReference type="PROSITE" id="PS50021"/>
    </source>
</evidence>
<dbReference type="PANTHER" id="PTHR45818:SF3">
    <property type="entry name" value="PROTEIN VAV"/>
    <property type="match status" value="1"/>
</dbReference>
<dbReference type="Pfam" id="PF00621">
    <property type="entry name" value="RhoGEF"/>
    <property type="match status" value="1"/>
</dbReference>
<dbReference type="InterPro" id="IPR011993">
    <property type="entry name" value="PH-like_dom_sf"/>
</dbReference>
<dbReference type="Gene3D" id="3.30.60.20">
    <property type="match status" value="1"/>
</dbReference>
<dbReference type="GO" id="GO:0046872">
    <property type="term" value="F:metal ion binding"/>
    <property type="evidence" value="ECO:0007669"/>
    <property type="project" value="UniProtKB-KW"/>
</dbReference>
<reference evidence="11" key="1">
    <citation type="submission" date="2022-11" db="UniProtKB">
        <authorList>
            <consortium name="WormBaseParasite"/>
        </authorList>
    </citation>
    <scope>IDENTIFICATION</scope>
</reference>
<dbReference type="InterPro" id="IPR046349">
    <property type="entry name" value="C1-like_sf"/>
</dbReference>
<dbReference type="SUPFAM" id="SSF48065">
    <property type="entry name" value="DBL homology domain (DH-domain)"/>
    <property type="match status" value="1"/>
</dbReference>
<keyword evidence="1" id="KW-0597">Phosphoprotein</keyword>
<keyword evidence="2" id="KW-0479">Metal-binding</keyword>
<dbReference type="PROSITE" id="PS50081">
    <property type="entry name" value="ZF_DAG_PE_2"/>
    <property type="match status" value="1"/>
</dbReference>
<dbReference type="Proteomes" id="UP000887540">
    <property type="component" value="Unplaced"/>
</dbReference>
<evidence type="ECO:0000259" key="7">
    <source>
        <dbReference type="PROSITE" id="PS50010"/>
    </source>
</evidence>
<keyword evidence="4 5" id="KW-0727">SH2 domain</keyword>
<dbReference type="Gene3D" id="2.30.29.30">
    <property type="entry name" value="Pleckstrin-homology domain (PH domain)/Phosphotyrosine-binding domain (PTB)"/>
    <property type="match status" value="1"/>
</dbReference>
<dbReference type="Pfam" id="PF00307">
    <property type="entry name" value="CH"/>
    <property type="match status" value="1"/>
</dbReference>
<evidence type="ECO:0000256" key="4">
    <source>
        <dbReference type="ARBA" id="ARBA00022999"/>
    </source>
</evidence>
<evidence type="ECO:0000313" key="11">
    <source>
        <dbReference type="WBParaSite" id="ACRNAN_scaffold9047.g8883.t1"/>
    </source>
</evidence>
<dbReference type="Gene3D" id="1.20.900.10">
    <property type="entry name" value="Dbl homology (DH) domain"/>
    <property type="match status" value="1"/>
</dbReference>
<dbReference type="PROSITE" id="PS50021">
    <property type="entry name" value="CH"/>
    <property type="match status" value="1"/>
</dbReference>
<dbReference type="SUPFAM" id="SSF47576">
    <property type="entry name" value="Calponin-homology domain, CH-domain"/>
    <property type="match status" value="1"/>
</dbReference>
<evidence type="ECO:0000256" key="1">
    <source>
        <dbReference type="ARBA" id="ARBA00022553"/>
    </source>
</evidence>
<dbReference type="Pfam" id="PF00130">
    <property type="entry name" value="C1_1"/>
    <property type="match status" value="1"/>
</dbReference>
<dbReference type="GO" id="GO:0005085">
    <property type="term" value="F:guanyl-nucleotide exchange factor activity"/>
    <property type="evidence" value="ECO:0007669"/>
    <property type="project" value="InterPro"/>
</dbReference>
<dbReference type="PROSITE" id="PS50010">
    <property type="entry name" value="DH_2"/>
    <property type="match status" value="1"/>
</dbReference>
<feature type="domain" description="DH" evidence="7">
    <location>
        <begin position="252"/>
        <end position="430"/>
    </location>
</feature>
<dbReference type="InterPro" id="IPR002219">
    <property type="entry name" value="PKC_DAG/PE"/>
</dbReference>
<evidence type="ECO:0000256" key="3">
    <source>
        <dbReference type="ARBA" id="ARBA00022833"/>
    </source>
</evidence>
<dbReference type="InterPro" id="IPR036860">
    <property type="entry name" value="SH2_dom_sf"/>
</dbReference>
<proteinExistence type="predicted"/>
<dbReference type="CDD" id="cd00173">
    <property type="entry name" value="SH2"/>
    <property type="match status" value="1"/>
</dbReference>
<dbReference type="PROSITE" id="PS50001">
    <property type="entry name" value="SH2"/>
    <property type="match status" value="1"/>
</dbReference>
<feature type="domain" description="Phorbol-ester/DAG-type" evidence="9">
    <location>
        <begin position="576"/>
        <end position="621"/>
    </location>
</feature>
<evidence type="ECO:0000256" key="5">
    <source>
        <dbReference type="PROSITE-ProRule" id="PRU00191"/>
    </source>
</evidence>
<sequence>MAPLWKECVEFLRSARLLRESVVIERVEQLAVLLSDGVILCNLVRLLRPESIAKNRVQPSSWRSNYLSSNNIVLFLTACKEFFSVPNEYLFSEEDLSKYQNFEKVLRLISYLSRSYFAVSFGLKSFDETPGSPSEYVNLPDAIEDQYIQLNEKIQAPGNPFEYINLPVAVENQYIQLNEKIQAPGNPFEYVYLLDAVKDEYIQLNETLQAFERYEGKQTEEILNICGSDTPVANRKLPTSEYIDNVPVDERIRIYGLKEMIDFTCDYLKQLNQLAFLYNQFENNVTQRDRDGLFYKISELAHVHQLFYDDLKLAVEFSIQNESQTDSTNSIGSVCQRYKVKFANAYKERIIGLDESNNILKNLLKVNDVVKNALSDQLLRGVLENPIQKICSYGLFLASLLKKSKDKDFQEDIKLAISAFSDVNHFLNRICSRLELVKNFAKLILNFSESKSALISYGNFKWDDQLDVIRSTKSDNNGSRPEKYQIFLFDAVIIVCMRRNQELIYLEHHELKDFELSQIREVSRWPTTTFQFNLDNHANGRLFNFIFKLKKKCERTHHDFEKVLNILKPKNDGIQKHKITSKRYSTPTTCDECKKIFDVLGYSCEQCHKIFDFDCLKKVPCLKEEENSFLESNIKKSDLLQVVDVQKGEIYAKILGSQNESLVIKLHSKGKVYPIDQFNLPEPSWTQKIISFPEPLVSSWVLKLPSRSEDLRSKIWYHGQISKDEADQILIKTPTGTFLFRYSDKQNRYVLSVKGPEKPVHIRLGFGFEGQDASIALGTKHFHSFEDYINYFRQKNFETIYENVQINTTLKYALIRTNFKANLVFIMTTTTGENVQIRQGDIITVIDTKNEETGFWKARVNGKIVRIPCALIWEFCESILVDLGSL</sequence>
<feature type="domain" description="SH2" evidence="6">
    <location>
        <begin position="716"/>
        <end position="814"/>
    </location>
</feature>
<accession>A0A914ENP9</accession>
<dbReference type="AlphaFoldDB" id="A0A914ENP9"/>
<dbReference type="PROSITE" id="PS00479">
    <property type="entry name" value="ZF_DAG_PE_1"/>
    <property type="match status" value="1"/>
</dbReference>
<dbReference type="WBParaSite" id="ACRNAN_scaffold9047.g8883.t1">
    <property type="protein sequence ID" value="ACRNAN_scaffold9047.g8883.t1"/>
    <property type="gene ID" value="ACRNAN_scaffold9047.g8883"/>
</dbReference>
<evidence type="ECO:0000259" key="6">
    <source>
        <dbReference type="PROSITE" id="PS50001"/>
    </source>
</evidence>
<evidence type="ECO:0000256" key="2">
    <source>
        <dbReference type="ARBA" id="ARBA00022723"/>
    </source>
</evidence>
<evidence type="ECO:0000259" key="9">
    <source>
        <dbReference type="PROSITE" id="PS50081"/>
    </source>
</evidence>
<dbReference type="SMART" id="SM00252">
    <property type="entry name" value="SH2"/>
    <property type="match status" value="1"/>
</dbReference>
<dbReference type="InterPro" id="IPR036872">
    <property type="entry name" value="CH_dom_sf"/>
</dbReference>
<protein>
    <submittedName>
        <fullName evidence="11">Uncharacterized protein</fullName>
    </submittedName>
</protein>
<dbReference type="GO" id="GO:0016477">
    <property type="term" value="P:cell migration"/>
    <property type="evidence" value="ECO:0007669"/>
    <property type="project" value="TreeGrafter"/>
</dbReference>
<organism evidence="10 11">
    <name type="scientific">Acrobeloides nanus</name>
    <dbReference type="NCBI Taxonomy" id="290746"/>
    <lineage>
        <taxon>Eukaryota</taxon>
        <taxon>Metazoa</taxon>
        <taxon>Ecdysozoa</taxon>
        <taxon>Nematoda</taxon>
        <taxon>Chromadorea</taxon>
        <taxon>Rhabditida</taxon>
        <taxon>Tylenchina</taxon>
        <taxon>Cephalobomorpha</taxon>
        <taxon>Cephaloboidea</taxon>
        <taxon>Cephalobidae</taxon>
        <taxon>Acrobeloides</taxon>
    </lineage>
</organism>
<keyword evidence="3" id="KW-0862">Zinc</keyword>
<dbReference type="PANTHER" id="PTHR45818">
    <property type="entry name" value="PROTEIN VAV"/>
    <property type="match status" value="1"/>
</dbReference>
<name>A0A914ENP9_9BILA</name>
<dbReference type="Gene3D" id="1.10.418.10">
    <property type="entry name" value="Calponin-like domain"/>
    <property type="match status" value="1"/>
</dbReference>